<dbReference type="GO" id="GO:0016491">
    <property type="term" value="F:oxidoreductase activity"/>
    <property type="evidence" value="ECO:0007669"/>
    <property type="project" value="UniProtKB-KW"/>
</dbReference>
<keyword evidence="5 8" id="KW-0560">Oxidoreductase</keyword>
<comment type="caution">
    <text evidence="8">The sequence shown here is derived from an EMBL/GenBank/DDBJ whole genome shotgun (WGS) entry which is preliminary data.</text>
</comment>
<proteinExistence type="inferred from homology"/>
<dbReference type="Gene3D" id="1.20.140.10">
    <property type="entry name" value="Butyryl-CoA Dehydrogenase, subunit A, domain 3"/>
    <property type="match status" value="1"/>
</dbReference>
<evidence type="ECO:0000313" key="9">
    <source>
        <dbReference type="Proteomes" id="UP001596137"/>
    </source>
</evidence>
<dbReference type="InterPro" id="IPR013786">
    <property type="entry name" value="AcylCoA_DH/ox_N"/>
</dbReference>
<dbReference type="EC" id="1.-.-.-" evidence="8"/>
<evidence type="ECO:0000256" key="1">
    <source>
        <dbReference type="ARBA" id="ARBA00001974"/>
    </source>
</evidence>
<dbReference type="Gene3D" id="1.10.540.10">
    <property type="entry name" value="Acyl-CoA dehydrogenase/oxidase, N-terminal domain"/>
    <property type="match status" value="1"/>
</dbReference>
<gene>
    <name evidence="8" type="ORF">ACFP1K_28060</name>
</gene>
<dbReference type="InterPro" id="IPR037069">
    <property type="entry name" value="AcylCoA_DH/ox_N_sf"/>
</dbReference>
<evidence type="ECO:0000259" key="6">
    <source>
        <dbReference type="Pfam" id="PF00441"/>
    </source>
</evidence>
<dbReference type="RefSeq" id="WP_380758759.1">
    <property type="nucleotide sequence ID" value="NZ_JBHSRF010000054.1"/>
</dbReference>
<dbReference type="SUPFAM" id="SSF56645">
    <property type="entry name" value="Acyl-CoA dehydrogenase NM domain-like"/>
    <property type="match status" value="1"/>
</dbReference>
<sequence length="379" mass="40682">MDFAYTEDQHELVRLARQIFTDRVTHESLTEIESRDGERFDQDLWRTLAEAGLLGIALPADLGGGGYGPLEQCLVLEQAARVLAPVPLHATAVMGAWTIATFGTEAQRERWIPRVAAGDAILTAALASSPGAQDPAAEDTGSGWHLKGTRTGVPAATMADLILIPAGGHVFLVPKDTPGLTITPQRTTARDTTGLLTLDLTLPYDARLNAPDIEDIKDMATLGLCAQQLGVTSRALEAAADYTTRRHQFGRPIGSFQAVGHRLADCHIDVEAIRLTTWQAAWLLSPEAKATKETRSRAVATAKFWAADGGHRVAHAVVHVHGGMGIAEEYFVHRYFLHAKQLEFTLGGATEQALRLGAMLASTPLTASITVLPDPLAEV</sequence>
<feature type="domain" description="Acyl-CoA dehydrogenase/oxidase N-terminal" evidence="7">
    <location>
        <begin position="6"/>
        <end position="119"/>
    </location>
</feature>
<dbReference type="Gene3D" id="2.40.110.10">
    <property type="entry name" value="Butyryl-CoA Dehydrogenase, subunit A, domain 2"/>
    <property type="match status" value="1"/>
</dbReference>
<dbReference type="PANTHER" id="PTHR43884">
    <property type="entry name" value="ACYL-COA DEHYDROGENASE"/>
    <property type="match status" value="1"/>
</dbReference>
<evidence type="ECO:0000313" key="8">
    <source>
        <dbReference type="EMBL" id="MFC6085047.1"/>
    </source>
</evidence>
<dbReference type="InterPro" id="IPR009100">
    <property type="entry name" value="AcylCoA_DH/oxidase_NM_dom_sf"/>
</dbReference>
<reference evidence="9" key="1">
    <citation type="journal article" date="2019" name="Int. J. Syst. Evol. Microbiol.">
        <title>The Global Catalogue of Microorganisms (GCM) 10K type strain sequencing project: providing services to taxonomists for standard genome sequencing and annotation.</title>
        <authorList>
            <consortium name="The Broad Institute Genomics Platform"/>
            <consortium name="The Broad Institute Genome Sequencing Center for Infectious Disease"/>
            <person name="Wu L."/>
            <person name="Ma J."/>
        </authorList>
    </citation>
    <scope>NUCLEOTIDE SEQUENCE [LARGE SCALE GENOMIC DNA]</scope>
    <source>
        <strain evidence="9">JCM 30346</strain>
    </source>
</reference>
<evidence type="ECO:0000256" key="3">
    <source>
        <dbReference type="ARBA" id="ARBA00022630"/>
    </source>
</evidence>
<comment type="cofactor">
    <cofactor evidence="1">
        <name>FAD</name>
        <dbReference type="ChEBI" id="CHEBI:57692"/>
    </cofactor>
</comment>
<evidence type="ECO:0000256" key="4">
    <source>
        <dbReference type="ARBA" id="ARBA00022827"/>
    </source>
</evidence>
<dbReference type="InterPro" id="IPR046373">
    <property type="entry name" value="Acyl-CoA_Oxase/DH_mid-dom_sf"/>
</dbReference>
<dbReference type="InterPro" id="IPR009075">
    <property type="entry name" value="AcylCo_DH/oxidase_C"/>
</dbReference>
<dbReference type="Pfam" id="PF00441">
    <property type="entry name" value="Acyl-CoA_dh_1"/>
    <property type="match status" value="1"/>
</dbReference>
<dbReference type="Proteomes" id="UP001596137">
    <property type="component" value="Unassembled WGS sequence"/>
</dbReference>
<organism evidence="8 9">
    <name type="scientific">Sphaerisporangium aureirubrum</name>
    <dbReference type="NCBI Taxonomy" id="1544736"/>
    <lineage>
        <taxon>Bacteria</taxon>
        <taxon>Bacillati</taxon>
        <taxon>Actinomycetota</taxon>
        <taxon>Actinomycetes</taxon>
        <taxon>Streptosporangiales</taxon>
        <taxon>Streptosporangiaceae</taxon>
        <taxon>Sphaerisporangium</taxon>
    </lineage>
</organism>
<name>A0ABW1NS34_9ACTN</name>
<protein>
    <submittedName>
        <fullName evidence="8">Acyl-CoA dehydrogenase family protein</fullName>
        <ecNumber evidence="8">1.-.-.-</ecNumber>
    </submittedName>
</protein>
<keyword evidence="9" id="KW-1185">Reference proteome</keyword>
<dbReference type="EMBL" id="JBHSRF010000054">
    <property type="protein sequence ID" value="MFC6085047.1"/>
    <property type="molecule type" value="Genomic_DNA"/>
</dbReference>
<keyword evidence="3" id="KW-0285">Flavoprotein</keyword>
<evidence type="ECO:0000256" key="2">
    <source>
        <dbReference type="ARBA" id="ARBA00009347"/>
    </source>
</evidence>
<evidence type="ECO:0000259" key="7">
    <source>
        <dbReference type="Pfam" id="PF02771"/>
    </source>
</evidence>
<dbReference type="PANTHER" id="PTHR43884:SF20">
    <property type="entry name" value="ACYL-COA DEHYDROGENASE FADE28"/>
    <property type="match status" value="1"/>
</dbReference>
<comment type="similarity">
    <text evidence="2">Belongs to the acyl-CoA dehydrogenase family.</text>
</comment>
<dbReference type="Pfam" id="PF02771">
    <property type="entry name" value="Acyl-CoA_dh_N"/>
    <property type="match status" value="1"/>
</dbReference>
<evidence type="ECO:0000256" key="5">
    <source>
        <dbReference type="ARBA" id="ARBA00023002"/>
    </source>
</evidence>
<dbReference type="InterPro" id="IPR036250">
    <property type="entry name" value="AcylCo_DH-like_C"/>
</dbReference>
<dbReference type="SUPFAM" id="SSF47203">
    <property type="entry name" value="Acyl-CoA dehydrogenase C-terminal domain-like"/>
    <property type="match status" value="1"/>
</dbReference>
<accession>A0ABW1NS34</accession>
<feature type="domain" description="Acyl-CoA dehydrogenase/oxidase C-terminal" evidence="6">
    <location>
        <begin position="222"/>
        <end position="355"/>
    </location>
</feature>
<keyword evidence="4" id="KW-0274">FAD</keyword>